<evidence type="ECO:0000313" key="2">
    <source>
        <dbReference type="Proteomes" id="UP000188354"/>
    </source>
</evidence>
<dbReference type="EMBL" id="CM007361">
    <property type="protein sequence ID" value="OIW19108.1"/>
    <property type="molecule type" value="Genomic_DNA"/>
</dbReference>
<dbReference type="AlphaFoldDB" id="A0A4P1RVV9"/>
<evidence type="ECO:0000313" key="1">
    <source>
        <dbReference type="EMBL" id="OIW19108.1"/>
    </source>
</evidence>
<dbReference type="Proteomes" id="UP000188354">
    <property type="component" value="Chromosome LG01"/>
</dbReference>
<sequence length="80" mass="9175">MARLKMRAAGKNFLAVERVKGSWWRNPHLAKRKTKRAEERQVVPHHAPVLFALTQSHSLTLDFTKPNNVLSSNTKSIELE</sequence>
<gene>
    <name evidence="1" type="ORF">TanjilG_08908</name>
</gene>
<organism evidence="1 2">
    <name type="scientific">Lupinus angustifolius</name>
    <name type="common">Narrow-leaved blue lupine</name>
    <dbReference type="NCBI Taxonomy" id="3871"/>
    <lineage>
        <taxon>Eukaryota</taxon>
        <taxon>Viridiplantae</taxon>
        <taxon>Streptophyta</taxon>
        <taxon>Embryophyta</taxon>
        <taxon>Tracheophyta</taxon>
        <taxon>Spermatophyta</taxon>
        <taxon>Magnoliopsida</taxon>
        <taxon>eudicotyledons</taxon>
        <taxon>Gunneridae</taxon>
        <taxon>Pentapetalae</taxon>
        <taxon>rosids</taxon>
        <taxon>fabids</taxon>
        <taxon>Fabales</taxon>
        <taxon>Fabaceae</taxon>
        <taxon>Papilionoideae</taxon>
        <taxon>50 kb inversion clade</taxon>
        <taxon>genistoids sensu lato</taxon>
        <taxon>core genistoids</taxon>
        <taxon>Genisteae</taxon>
        <taxon>Lupinus</taxon>
    </lineage>
</organism>
<name>A0A4P1RVV9_LUPAN</name>
<keyword evidence="2" id="KW-1185">Reference proteome</keyword>
<dbReference type="Gramene" id="OIW19108">
    <property type="protein sequence ID" value="OIW19108"/>
    <property type="gene ID" value="TanjilG_08908"/>
</dbReference>
<reference evidence="1 2" key="1">
    <citation type="journal article" date="2017" name="Plant Biotechnol. J.">
        <title>A comprehensive draft genome sequence for lupin (Lupinus angustifolius), an emerging health food: insights into plant-microbe interactions and legume evolution.</title>
        <authorList>
            <person name="Hane J.K."/>
            <person name="Ming Y."/>
            <person name="Kamphuis L.G."/>
            <person name="Nelson M.N."/>
            <person name="Garg G."/>
            <person name="Atkins C.A."/>
            <person name="Bayer P.E."/>
            <person name="Bravo A."/>
            <person name="Bringans S."/>
            <person name="Cannon S."/>
            <person name="Edwards D."/>
            <person name="Foley R."/>
            <person name="Gao L.L."/>
            <person name="Harrison M.J."/>
            <person name="Huang W."/>
            <person name="Hurgobin B."/>
            <person name="Li S."/>
            <person name="Liu C.W."/>
            <person name="McGrath A."/>
            <person name="Morahan G."/>
            <person name="Murray J."/>
            <person name="Weller J."/>
            <person name="Jian J."/>
            <person name="Singh K.B."/>
        </authorList>
    </citation>
    <scope>NUCLEOTIDE SEQUENCE [LARGE SCALE GENOMIC DNA]</scope>
    <source>
        <strain evidence="2">cv. Tanjil</strain>
        <tissue evidence="1">Whole plant</tissue>
    </source>
</reference>
<proteinExistence type="predicted"/>
<accession>A0A4P1RVV9</accession>
<protein>
    <submittedName>
        <fullName evidence="1">Uncharacterized protein</fullName>
    </submittedName>
</protein>